<comment type="caution">
    <text evidence="19">The sequence shown here is derived from an EMBL/GenBank/DDBJ whole genome shotgun (WGS) entry which is preliminary data.</text>
</comment>
<dbReference type="PROSITE" id="PS51384">
    <property type="entry name" value="FAD_FR"/>
    <property type="match status" value="1"/>
</dbReference>
<evidence type="ECO:0000256" key="3">
    <source>
        <dbReference type="ARBA" id="ARBA00006105"/>
    </source>
</evidence>
<keyword evidence="10" id="KW-1133">Transmembrane helix</keyword>
<keyword evidence="14" id="KW-0472">Membrane</keyword>
<evidence type="ECO:0000256" key="1">
    <source>
        <dbReference type="ARBA" id="ARBA00001974"/>
    </source>
</evidence>
<dbReference type="Gene3D" id="2.40.30.10">
    <property type="entry name" value="Translation factors"/>
    <property type="match status" value="1"/>
</dbReference>
<dbReference type="SUPFAM" id="SSF52343">
    <property type="entry name" value="Ferredoxin reductase-like, C-terminal NADP-linked domain"/>
    <property type="match status" value="1"/>
</dbReference>
<keyword evidence="4 16" id="KW-0349">Heme</keyword>
<dbReference type="PROSITE" id="PS50255">
    <property type="entry name" value="CYTOCHROME_B5_2"/>
    <property type="match status" value="1"/>
</dbReference>
<keyword evidence="8" id="KW-0496">Mitochondrion</keyword>
<evidence type="ECO:0000256" key="6">
    <source>
        <dbReference type="ARBA" id="ARBA00022692"/>
    </source>
</evidence>
<dbReference type="PRINTS" id="PR00371">
    <property type="entry name" value="FPNCR"/>
</dbReference>
<keyword evidence="13" id="KW-0520">NAD</keyword>
<dbReference type="PROSITE" id="PS00191">
    <property type="entry name" value="CYTOCHROME_B5_1"/>
    <property type="match status" value="1"/>
</dbReference>
<dbReference type="Proteomes" id="UP000249363">
    <property type="component" value="Unassembled WGS sequence"/>
</dbReference>
<dbReference type="InterPro" id="IPR001433">
    <property type="entry name" value="OxRdtase_FAD/NAD-bd"/>
</dbReference>
<dbReference type="InterPro" id="IPR018506">
    <property type="entry name" value="Cyt_B5_heme-BS"/>
</dbReference>
<dbReference type="GeneID" id="63799241"/>
<organism evidence="19 20">
    <name type="scientific">Talaromyces amestolkiae</name>
    <dbReference type="NCBI Taxonomy" id="1196081"/>
    <lineage>
        <taxon>Eukaryota</taxon>
        <taxon>Fungi</taxon>
        <taxon>Dikarya</taxon>
        <taxon>Ascomycota</taxon>
        <taxon>Pezizomycotina</taxon>
        <taxon>Eurotiomycetes</taxon>
        <taxon>Eurotiomycetidae</taxon>
        <taxon>Eurotiales</taxon>
        <taxon>Trichocomaceae</taxon>
        <taxon>Talaromyces</taxon>
        <taxon>Talaromyces sect. Talaromyces</taxon>
    </lineage>
</organism>
<keyword evidence="5 15" id="KW-0285">Flavoprotein</keyword>
<protein>
    <recommendedName>
        <fullName evidence="21">Cytochrome-b5 reductase</fullName>
    </recommendedName>
</protein>
<evidence type="ECO:0000256" key="2">
    <source>
        <dbReference type="ARBA" id="ARBA00004572"/>
    </source>
</evidence>
<evidence type="ECO:0008006" key="21">
    <source>
        <dbReference type="Google" id="ProtNLM"/>
    </source>
</evidence>
<dbReference type="InterPro" id="IPR008333">
    <property type="entry name" value="Cbr1-like_FAD-bd_dom"/>
</dbReference>
<dbReference type="InterPro" id="IPR001834">
    <property type="entry name" value="CBR-like"/>
</dbReference>
<dbReference type="GO" id="GO:0046872">
    <property type="term" value="F:metal ion binding"/>
    <property type="evidence" value="ECO:0007669"/>
    <property type="project" value="UniProtKB-UniRule"/>
</dbReference>
<dbReference type="InterPro" id="IPR001199">
    <property type="entry name" value="Cyt_B5-like_heme/steroid-bd"/>
</dbReference>
<dbReference type="GO" id="GO:0005741">
    <property type="term" value="C:mitochondrial outer membrane"/>
    <property type="evidence" value="ECO:0007669"/>
    <property type="project" value="UniProtKB-SubCell"/>
</dbReference>
<evidence type="ECO:0000256" key="16">
    <source>
        <dbReference type="RuleBase" id="RU362121"/>
    </source>
</evidence>
<evidence type="ECO:0000256" key="15">
    <source>
        <dbReference type="PIRSR" id="PIRSR601834-1"/>
    </source>
</evidence>
<feature type="binding site" evidence="15">
    <location>
        <position position="302"/>
    </location>
    <ligand>
        <name>FAD</name>
        <dbReference type="ChEBI" id="CHEBI:57692"/>
    </ligand>
</feature>
<dbReference type="OrthoDB" id="432685at2759"/>
<evidence type="ECO:0000256" key="12">
    <source>
        <dbReference type="ARBA" id="ARBA00023004"/>
    </source>
</evidence>
<dbReference type="STRING" id="1196081.A0A364LDW6"/>
<gene>
    <name evidence="19" type="ORF">BHQ10_010027</name>
</gene>
<dbReference type="GO" id="GO:0020037">
    <property type="term" value="F:heme binding"/>
    <property type="evidence" value="ECO:0007669"/>
    <property type="project" value="UniProtKB-UniRule"/>
</dbReference>
<dbReference type="Gene3D" id="3.40.50.80">
    <property type="entry name" value="Nucleotide-binding domain of ferredoxin-NADP reductase (FNR) module"/>
    <property type="match status" value="1"/>
</dbReference>
<evidence type="ECO:0000256" key="14">
    <source>
        <dbReference type="ARBA" id="ARBA00023136"/>
    </source>
</evidence>
<evidence type="ECO:0000313" key="19">
    <source>
        <dbReference type="EMBL" id="RAO74015.1"/>
    </source>
</evidence>
<dbReference type="PRINTS" id="PR00406">
    <property type="entry name" value="CYTB5RDTASE"/>
</dbReference>
<keyword evidence="6" id="KW-0812">Transmembrane</keyword>
<dbReference type="Pfam" id="PF00173">
    <property type="entry name" value="Cyt-b5"/>
    <property type="match status" value="1"/>
</dbReference>
<dbReference type="PANTHER" id="PTHR19370:SF178">
    <property type="entry name" value="CYTOCHROME-B5 REDUCTASE"/>
    <property type="match status" value="1"/>
</dbReference>
<dbReference type="InterPro" id="IPR039261">
    <property type="entry name" value="FNR_nucleotide-bd"/>
</dbReference>
<dbReference type="SUPFAM" id="SSF55856">
    <property type="entry name" value="Cytochrome b5-like heme/steroid binding domain"/>
    <property type="match status" value="1"/>
</dbReference>
<keyword evidence="8" id="KW-1000">Mitochondrion outer membrane</keyword>
<evidence type="ECO:0000256" key="13">
    <source>
        <dbReference type="ARBA" id="ARBA00023027"/>
    </source>
</evidence>
<comment type="subcellular location">
    <subcellularLocation>
        <location evidence="2">Mitochondrion outer membrane</location>
        <topology evidence="2">Single-pass membrane protein</topology>
    </subcellularLocation>
</comment>
<comment type="similarity">
    <text evidence="3">Belongs to the flavoprotein pyridine nucleotide cytochrome reductase family.</text>
</comment>
<dbReference type="Pfam" id="PF00970">
    <property type="entry name" value="FAD_binding_6"/>
    <property type="match status" value="1"/>
</dbReference>
<evidence type="ECO:0000256" key="5">
    <source>
        <dbReference type="ARBA" id="ARBA00022630"/>
    </source>
</evidence>
<dbReference type="InterPro" id="IPR017938">
    <property type="entry name" value="Riboflavin_synthase-like_b-brl"/>
</dbReference>
<dbReference type="InterPro" id="IPR017927">
    <property type="entry name" value="FAD-bd_FR_type"/>
</dbReference>
<dbReference type="InterPro" id="IPR001709">
    <property type="entry name" value="Flavoprot_Pyr_Nucl_cyt_Rdtase"/>
</dbReference>
<feature type="domain" description="FAD-binding FR-type" evidence="18">
    <location>
        <begin position="231"/>
        <end position="335"/>
    </location>
</feature>
<reference evidence="19 20" key="1">
    <citation type="journal article" date="2017" name="Biotechnol. Biofuels">
        <title>Differential beta-glucosidase expression as a function of carbon source availability in Talaromyces amestolkiae: a genomic and proteomic approach.</title>
        <authorList>
            <person name="de Eugenio L.I."/>
            <person name="Mendez-Liter J.A."/>
            <person name="Nieto-Dominguez M."/>
            <person name="Alonso L."/>
            <person name="Gil-Munoz J."/>
            <person name="Barriuso J."/>
            <person name="Prieto A."/>
            <person name="Martinez M.J."/>
        </authorList>
    </citation>
    <scope>NUCLEOTIDE SEQUENCE [LARGE SCALE GENOMIC DNA]</scope>
    <source>
        <strain evidence="19 20">CIB</strain>
    </source>
</reference>
<feature type="domain" description="Cytochrome b5 heme-binding" evidence="17">
    <location>
        <begin position="7"/>
        <end position="83"/>
    </location>
</feature>
<dbReference type="PANTHER" id="PTHR19370">
    <property type="entry name" value="NADH-CYTOCHROME B5 REDUCTASE"/>
    <property type="match status" value="1"/>
</dbReference>
<evidence type="ECO:0000256" key="11">
    <source>
        <dbReference type="ARBA" id="ARBA00023002"/>
    </source>
</evidence>
<feature type="binding site" evidence="15">
    <location>
        <position position="352"/>
    </location>
    <ligand>
        <name>FAD</name>
        <dbReference type="ChEBI" id="CHEBI:57692"/>
    </ligand>
</feature>
<feature type="binding site" evidence="15">
    <location>
        <position position="300"/>
    </location>
    <ligand>
        <name>FAD</name>
        <dbReference type="ChEBI" id="CHEBI:57692"/>
    </ligand>
</feature>
<dbReference type="SUPFAM" id="SSF63380">
    <property type="entry name" value="Riboflavin synthase domain-like"/>
    <property type="match status" value="1"/>
</dbReference>
<dbReference type="Pfam" id="PF00175">
    <property type="entry name" value="NAD_binding_1"/>
    <property type="match status" value="1"/>
</dbReference>
<comment type="similarity">
    <text evidence="16">Belongs to the cytochrome b5 family.</text>
</comment>
<dbReference type="SMART" id="SM01117">
    <property type="entry name" value="Cyt-b5"/>
    <property type="match status" value="1"/>
</dbReference>
<keyword evidence="11" id="KW-0560">Oxidoreductase</keyword>
<dbReference type="InterPro" id="IPR036400">
    <property type="entry name" value="Cyt_B5-like_heme/steroid_sf"/>
</dbReference>
<dbReference type="Gene3D" id="3.10.120.10">
    <property type="entry name" value="Cytochrome b5-like heme/steroid binding domain"/>
    <property type="match status" value="1"/>
</dbReference>
<feature type="binding site" evidence="15">
    <location>
        <position position="285"/>
    </location>
    <ligand>
        <name>FAD</name>
        <dbReference type="ChEBI" id="CHEBI:57692"/>
    </ligand>
</feature>
<sequence>MSATTEVPEFTIEQVAEHNREDDLWIIIHGEVYDVTKYVRDHPGGDDILIEIGGTDGTVEFDAAGHSDDAWDITKSLLVGKLKKGETQKFKRPETGRLIAAAPAAPIPPKPKQTGGSSRALTTLSLGLGSSLAAFGLWWYTKQIDLTTLPKSVSFANTEFFRQAIAAVKRKEFGFTDGIIVASTAFSLTLGAAVQRLGYILQYYTSHKAHMKIPRLPKRNVLNGRGWLDPTTFQKLPLVKKEVLSADSYRFVFALPRKDMIAGLPIGQHVSIRGLVDGKLVQRSYTPISNNADRGVLELVIKVYPNGALTNGYFGKLEVGDKVEFRGPKGGIRYVPGMCKKIGMVAGGTGITPMYQLIRAICENPRDTTEVSLIYANRSESDILLRQELDNFARKYPENIKIYYVLEQTPAGWQGGSGYVTKDMIEDRFPVPSASTKIFLCGPPPMIDSVKKSLGSLGFKQPNAIAKPGDDVLLF</sequence>
<feature type="binding site" evidence="15">
    <location>
        <position position="283"/>
    </location>
    <ligand>
        <name>FAD</name>
        <dbReference type="ChEBI" id="CHEBI:57692"/>
    </ligand>
</feature>
<keyword evidence="7 16" id="KW-0479">Metal-binding</keyword>
<proteinExistence type="inferred from homology"/>
<evidence type="ECO:0000256" key="9">
    <source>
        <dbReference type="ARBA" id="ARBA00022827"/>
    </source>
</evidence>
<keyword evidence="12 16" id="KW-0408">Iron</keyword>
<evidence type="ECO:0000313" key="20">
    <source>
        <dbReference type="Proteomes" id="UP000249363"/>
    </source>
</evidence>
<evidence type="ECO:0000259" key="18">
    <source>
        <dbReference type="PROSITE" id="PS51384"/>
    </source>
</evidence>
<accession>A0A364LDW6</accession>
<keyword evidence="20" id="KW-1185">Reference proteome</keyword>
<dbReference type="EMBL" id="MIKG01000028">
    <property type="protein sequence ID" value="RAO74015.1"/>
    <property type="molecule type" value="Genomic_DNA"/>
</dbReference>
<dbReference type="GO" id="GO:0016491">
    <property type="term" value="F:oxidoreductase activity"/>
    <property type="evidence" value="ECO:0007669"/>
    <property type="project" value="UniProtKB-KW"/>
</dbReference>
<dbReference type="CDD" id="cd06183">
    <property type="entry name" value="cyt_b5_reduct_like"/>
    <property type="match status" value="1"/>
</dbReference>
<dbReference type="RefSeq" id="XP_040738529.1">
    <property type="nucleotide sequence ID" value="XM_040872612.1"/>
</dbReference>
<evidence type="ECO:0000259" key="17">
    <source>
        <dbReference type="PROSITE" id="PS50255"/>
    </source>
</evidence>
<dbReference type="PRINTS" id="PR00363">
    <property type="entry name" value="CYTOCHROMEB5"/>
</dbReference>
<evidence type="ECO:0000256" key="4">
    <source>
        <dbReference type="ARBA" id="ARBA00022617"/>
    </source>
</evidence>
<evidence type="ECO:0000256" key="10">
    <source>
        <dbReference type="ARBA" id="ARBA00022989"/>
    </source>
</evidence>
<evidence type="ECO:0000256" key="8">
    <source>
        <dbReference type="ARBA" id="ARBA00022787"/>
    </source>
</evidence>
<keyword evidence="9 15" id="KW-0274">FAD</keyword>
<dbReference type="AlphaFoldDB" id="A0A364LDW6"/>
<name>A0A364LDW6_TALAM</name>
<dbReference type="FunFam" id="3.40.50.80:FF:000019">
    <property type="entry name" value="NADH-cytochrome b5 reductase"/>
    <property type="match status" value="1"/>
</dbReference>
<dbReference type="GO" id="GO:0005783">
    <property type="term" value="C:endoplasmic reticulum"/>
    <property type="evidence" value="ECO:0007669"/>
    <property type="project" value="TreeGrafter"/>
</dbReference>
<comment type="cofactor">
    <cofactor evidence="1 15">
        <name>FAD</name>
        <dbReference type="ChEBI" id="CHEBI:57692"/>
    </cofactor>
</comment>
<evidence type="ECO:0000256" key="7">
    <source>
        <dbReference type="ARBA" id="ARBA00022723"/>
    </source>
</evidence>